<organism evidence="1 2">
    <name type="scientific">Thalassiosira oceanica</name>
    <name type="common">Marine diatom</name>
    <dbReference type="NCBI Taxonomy" id="159749"/>
    <lineage>
        <taxon>Eukaryota</taxon>
        <taxon>Sar</taxon>
        <taxon>Stramenopiles</taxon>
        <taxon>Ochrophyta</taxon>
        <taxon>Bacillariophyta</taxon>
        <taxon>Coscinodiscophyceae</taxon>
        <taxon>Thalassiosirophycidae</taxon>
        <taxon>Thalassiosirales</taxon>
        <taxon>Thalassiosiraceae</taxon>
        <taxon>Thalassiosira</taxon>
    </lineage>
</organism>
<proteinExistence type="predicted"/>
<dbReference type="PANTHER" id="PTHR33050">
    <property type="entry name" value="REVERSE TRANSCRIPTASE DOMAIN-CONTAINING PROTEIN"/>
    <property type="match status" value="1"/>
</dbReference>
<dbReference type="OrthoDB" id="47907at2759"/>
<dbReference type="AlphaFoldDB" id="K0RBF1"/>
<keyword evidence="2" id="KW-1185">Reference proteome</keyword>
<dbReference type="EMBL" id="AGNL01050603">
    <property type="protein sequence ID" value="EJK43807.1"/>
    <property type="molecule type" value="Genomic_DNA"/>
</dbReference>
<evidence type="ECO:0000313" key="1">
    <source>
        <dbReference type="EMBL" id="EJK43807.1"/>
    </source>
</evidence>
<dbReference type="InterPro" id="IPR043502">
    <property type="entry name" value="DNA/RNA_pol_sf"/>
</dbReference>
<evidence type="ECO:0000313" key="2">
    <source>
        <dbReference type="Proteomes" id="UP000266841"/>
    </source>
</evidence>
<dbReference type="PANTHER" id="PTHR33050:SF7">
    <property type="entry name" value="RIBONUCLEASE H"/>
    <property type="match status" value="1"/>
</dbReference>
<name>K0RBF1_THAOC</name>
<sequence>MAQCPDDAVIFFSKFDIQDGFWRMINEVGKEYNFAFVMPTTDDEPLQIVVPSSLQMGWVNSPNFFSGASETARDVADDYAEAPIGALPEHHLEKGTAPSKEEMNRLLATSELDARTRLQYLIEVYMDDFIAAAQAKSPEELKHISRAVLHAIHDVFPEGLLSPEDQPVSVKKILKGEAQWSALKEILGWIFDGETKQGTPFKEFQKLMGKLYHASIGAPAGRGFMTPLNHQLAKTPKKVWFRKGSPQRKALQLWKSLLLDVMREPTLAKELVPASPDFVGLVDASGEGTGGVWLSGKSKLPATAWRLEWPPGIKDAFQRGELTINDLEMAGNLLGWLVLEGMGVNIKHRHVALLNDNSSAVSWILSWAAHSKGPAGELIMALAIRQRVQRASPLTPAHLPGELNAMADCASRSFGYKTEWKCESNDEFLTLFNRTFPLPEQADFVAILPPFLQGRYKTDPYLVDTPFSERMHHITSFGGMVRQGCLGRGKQIRVESVRTAITAIAQTIALDRGETPLHNEAGEYHLPLKLMLDGFAKEDPPSEKKLAVGVDIPEHCCRRGNKSAAAKAKAIGDLILIAFYFLLRVGEYTVKATRNNSKQTVQFRGGPWTAESRTRFWLEIHLR</sequence>
<dbReference type="InterPro" id="IPR052055">
    <property type="entry name" value="Hepadnavirus_pol/RT"/>
</dbReference>
<protein>
    <submittedName>
        <fullName evidence="1">Uncharacterized protein</fullName>
    </submittedName>
</protein>
<accession>K0RBF1</accession>
<gene>
    <name evidence="1" type="ORF">THAOC_37712</name>
</gene>
<dbReference type="SUPFAM" id="SSF56672">
    <property type="entry name" value="DNA/RNA polymerases"/>
    <property type="match status" value="1"/>
</dbReference>
<reference evidence="1 2" key="1">
    <citation type="journal article" date="2012" name="Genome Biol.">
        <title>Genome and low-iron response of an oceanic diatom adapted to chronic iron limitation.</title>
        <authorList>
            <person name="Lommer M."/>
            <person name="Specht M."/>
            <person name="Roy A.S."/>
            <person name="Kraemer L."/>
            <person name="Andreson R."/>
            <person name="Gutowska M.A."/>
            <person name="Wolf J."/>
            <person name="Bergner S.V."/>
            <person name="Schilhabel M.B."/>
            <person name="Klostermeier U.C."/>
            <person name="Beiko R.G."/>
            <person name="Rosenstiel P."/>
            <person name="Hippler M."/>
            <person name="Laroche J."/>
        </authorList>
    </citation>
    <scope>NUCLEOTIDE SEQUENCE [LARGE SCALE GENOMIC DNA]</scope>
    <source>
        <strain evidence="1 2">CCMP1005</strain>
    </source>
</reference>
<comment type="caution">
    <text evidence="1">The sequence shown here is derived from an EMBL/GenBank/DDBJ whole genome shotgun (WGS) entry which is preliminary data.</text>
</comment>
<dbReference type="Proteomes" id="UP000266841">
    <property type="component" value="Unassembled WGS sequence"/>
</dbReference>